<organism evidence="8 9">
    <name type="scientific">Melanomma pulvis-pyrius CBS 109.77</name>
    <dbReference type="NCBI Taxonomy" id="1314802"/>
    <lineage>
        <taxon>Eukaryota</taxon>
        <taxon>Fungi</taxon>
        <taxon>Dikarya</taxon>
        <taxon>Ascomycota</taxon>
        <taxon>Pezizomycotina</taxon>
        <taxon>Dothideomycetes</taxon>
        <taxon>Pleosporomycetidae</taxon>
        <taxon>Pleosporales</taxon>
        <taxon>Melanommataceae</taxon>
        <taxon>Melanomma</taxon>
    </lineage>
</organism>
<dbReference type="PROSITE" id="PS50850">
    <property type="entry name" value="MFS"/>
    <property type="match status" value="1"/>
</dbReference>
<dbReference type="OrthoDB" id="4161376at2759"/>
<dbReference type="PANTHER" id="PTHR23501">
    <property type="entry name" value="MAJOR FACILITATOR SUPERFAMILY"/>
    <property type="match status" value="1"/>
</dbReference>
<dbReference type="Pfam" id="PF06609">
    <property type="entry name" value="TRI12"/>
    <property type="match status" value="1"/>
</dbReference>
<dbReference type="GO" id="GO:0005886">
    <property type="term" value="C:plasma membrane"/>
    <property type="evidence" value="ECO:0007669"/>
    <property type="project" value="TreeGrafter"/>
</dbReference>
<evidence type="ECO:0000256" key="1">
    <source>
        <dbReference type="ARBA" id="ARBA00004141"/>
    </source>
</evidence>
<evidence type="ECO:0000256" key="5">
    <source>
        <dbReference type="ARBA" id="ARBA00023136"/>
    </source>
</evidence>
<keyword evidence="5 6" id="KW-0472">Membrane</keyword>
<dbReference type="EMBL" id="MU001888">
    <property type="protein sequence ID" value="KAF2794511.1"/>
    <property type="molecule type" value="Genomic_DNA"/>
</dbReference>
<dbReference type="PROSITE" id="PS00216">
    <property type="entry name" value="SUGAR_TRANSPORT_1"/>
    <property type="match status" value="1"/>
</dbReference>
<comment type="subcellular location">
    <subcellularLocation>
        <location evidence="1">Membrane</location>
        <topology evidence="1">Multi-pass membrane protein</topology>
    </subcellularLocation>
</comment>
<evidence type="ECO:0000256" key="2">
    <source>
        <dbReference type="ARBA" id="ARBA00022448"/>
    </source>
</evidence>
<dbReference type="CDD" id="cd06179">
    <property type="entry name" value="MFS_TRI12_like"/>
    <property type="match status" value="1"/>
</dbReference>
<dbReference type="GO" id="GO:0022857">
    <property type="term" value="F:transmembrane transporter activity"/>
    <property type="evidence" value="ECO:0007669"/>
    <property type="project" value="InterPro"/>
</dbReference>
<gene>
    <name evidence="8" type="ORF">K505DRAFT_361009</name>
</gene>
<feature type="transmembrane region" description="Helical" evidence="6">
    <location>
        <begin position="361"/>
        <end position="380"/>
    </location>
</feature>
<feature type="transmembrane region" description="Helical" evidence="6">
    <location>
        <begin position="211"/>
        <end position="229"/>
    </location>
</feature>
<feature type="transmembrane region" description="Helical" evidence="6">
    <location>
        <begin position="88"/>
        <end position="107"/>
    </location>
</feature>
<feature type="transmembrane region" description="Helical" evidence="6">
    <location>
        <begin position="175"/>
        <end position="199"/>
    </location>
</feature>
<dbReference type="InterPro" id="IPR020846">
    <property type="entry name" value="MFS_dom"/>
</dbReference>
<feature type="transmembrane region" description="Helical" evidence="6">
    <location>
        <begin position="50"/>
        <end position="76"/>
    </location>
</feature>
<dbReference type="InterPro" id="IPR053791">
    <property type="entry name" value="MFS_Tri12-like"/>
</dbReference>
<sequence>MASDTAAYGVDTEKLDAKHQHLENGENDTVGIAFQADEASLPPGYFRSSFFLGSMTAIGLGLMAGVAGFGYAAPILGIINEDIGPDPNVVWVALSYTLTVAVSLTIIGRVSDIFGRRWVFIGGALLGVIGSIVCATAQSINSLIGGTAIIGIGAATQLSYYYVMGELVPMKHRLAGNAFCYLFTIPGSGIAPAVANSLILYHPSVGWRGCYYILIAINSLALLCWILFYHPPTFRMKHGDDPIMTYVKNFDYLGTVMFTGGLMVLLLGLNWGGSVWPWSSAHVIATIIVGFVALCLFVLWESFAKLKEPLVPMHLFRNRPWNAATIVSGLGASIYYAFAIVWPQMVAVLYSDAGSPMSGPWLSSLVGLCIVLGEIVGGFCAKSIGHLKYQCFVTLLIGGIFFASVATCTPDTKARAAALVSLGVFFIGWTESLAITIVTLTASNQNELGSASGIAGSIRFLISSIAATVYTVILSNRLTQTTTSQVIPAVINAGLSESSALSFLAAFSVGPSAFEKVPGITPTILAIGTRAYQEANASAYRTVFLTTIAFTGVAIIATLFLPNVDHLLTGNVATTLHERNKEDVVGS</sequence>
<feature type="transmembrane region" description="Helical" evidence="6">
    <location>
        <begin position="144"/>
        <end position="163"/>
    </location>
</feature>
<dbReference type="SUPFAM" id="SSF103473">
    <property type="entry name" value="MFS general substrate transporter"/>
    <property type="match status" value="2"/>
</dbReference>
<reference evidence="8" key="1">
    <citation type="journal article" date="2020" name="Stud. Mycol.">
        <title>101 Dothideomycetes genomes: a test case for predicting lifestyles and emergence of pathogens.</title>
        <authorList>
            <person name="Haridas S."/>
            <person name="Albert R."/>
            <person name="Binder M."/>
            <person name="Bloem J."/>
            <person name="Labutti K."/>
            <person name="Salamov A."/>
            <person name="Andreopoulos B."/>
            <person name="Baker S."/>
            <person name="Barry K."/>
            <person name="Bills G."/>
            <person name="Bluhm B."/>
            <person name="Cannon C."/>
            <person name="Castanera R."/>
            <person name="Culley D."/>
            <person name="Daum C."/>
            <person name="Ezra D."/>
            <person name="Gonzalez J."/>
            <person name="Henrissat B."/>
            <person name="Kuo A."/>
            <person name="Liang C."/>
            <person name="Lipzen A."/>
            <person name="Lutzoni F."/>
            <person name="Magnuson J."/>
            <person name="Mondo S."/>
            <person name="Nolan M."/>
            <person name="Ohm R."/>
            <person name="Pangilinan J."/>
            <person name="Park H.-J."/>
            <person name="Ramirez L."/>
            <person name="Alfaro M."/>
            <person name="Sun H."/>
            <person name="Tritt A."/>
            <person name="Yoshinaga Y."/>
            <person name="Zwiers L.-H."/>
            <person name="Turgeon B."/>
            <person name="Goodwin S."/>
            <person name="Spatafora J."/>
            <person name="Crous P."/>
            <person name="Grigoriev I."/>
        </authorList>
    </citation>
    <scope>NUCLEOTIDE SEQUENCE</scope>
    <source>
        <strain evidence="8">CBS 109.77</strain>
    </source>
</reference>
<accession>A0A6A6XDX9</accession>
<dbReference type="InterPro" id="IPR036259">
    <property type="entry name" value="MFS_trans_sf"/>
</dbReference>
<feature type="transmembrane region" description="Helical" evidence="6">
    <location>
        <begin position="321"/>
        <end position="341"/>
    </location>
</feature>
<proteinExistence type="predicted"/>
<keyword evidence="3 6" id="KW-0812">Transmembrane</keyword>
<keyword evidence="9" id="KW-1185">Reference proteome</keyword>
<evidence type="ECO:0000313" key="9">
    <source>
        <dbReference type="Proteomes" id="UP000799757"/>
    </source>
</evidence>
<feature type="transmembrane region" description="Helical" evidence="6">
    <location>
        <begin position="418"/>
        <end position="442"/>
    </location>
</feature>
<evidence type="ECO:0000256" key="4">
    <source>
        <dbReference type="ARBA" id="ARBA00022989"/>
    </source>
</evidence>
<dbReference type="PANTHER" id="PTHR23501:SF109">
    <property type="entry name" value="MAJOR FACILITATOR SUPERFAMILY (MFS) PROFILE DOMAIN-CONTAINING PROTEIN-RELATED"/>
    <property type="match status" value="1"/>
</dbReference>
<protein>
    <submittedName>
        <fullName evidence="8">Siderophore iron transporter</fullName>
    </submittedName>
</protein>
<dbReference type="InterPro" id="IPR010573">
    <property type="entry name" value="MFS_Str1/Tri12-like"/>
</dbReference>
<feature type="transmembrane region" description="Helical" evidence="6">
    <location>
        <begin position="454"/>
        <end position="474"/>
    </location>
</feature>
<dbReference type="InterPro" id="IPR005829">
    <property type="entry name" value="Sugar_transporter_CS"/>
</dbReference>
<feature type="transmembrane region" description="Helical" evidence="6">
    <location>
        <begin position="281"/>
        <end position="300"/>
    </location>
</feature>
<evidence type="ECO:0000259" key="7">
    <source>
        <dbReference type="PROSITE" id="PS50850"/>
    </source>
</evidence>
<keyword evidence="2" id="KW-0813">Transport</keyword>
<evidence type="ECO:0000256" key="3">
    <source>
        <dbReference type="ARBA" id="ARBA00022692"/>
    </source>
</evidence>
<feature type="transmembrane region" description="Helical" evidence="6">
    <location>
        <begin position="119"/>
        <end position="138"/>
    </location>
</feature>
<dbReference type="Gene3D" id="1.20.1250.20">
    <property type="entry name" value="MFS general substrate transporter like domains"/>
    <property type="match status" value="2"/>
</dbReference>
<name>A0A6A6XDX9_9PLEO</name>
<feature type="transmembrane region" description="Helical" evidence="6">
    <location>
        <begin position="539"/>
        <end position="561"/>
    </location>
</feature>
<keyword evidence="4 6" id="KW-1133">Transmembrane helix</keyword>
<dbReference type="Proteomes" id="UP000799757">
    <property type="component" value="Unassembled WGS sequence"/>
</dbReference>
<evidence type="ECO:0000256" key="6">
    <source>
        <dbReference type="SAM" id="Phobius"/>
    </source>
</evidence>
<feature type="domain" description="Major facilitator superfamily (MFS) profile" evidence="7">
    <location>
        <begin position="54"/>
        <end position="566"/>
    </location>
</feature>
<evidence type="ECO:0000313" key="8">
    <source>
        <dbReference type="EMBL" id="KAF2794511.1"/>
    </source>
</evidence>
<dbReference type="AlphaFoldDB" id="A0A6A6XDX9"/>
<feature type="transmembrane region" description="Helical" evidence="6">
    <location>
        <begin position="250"/>
        <end position="269"/>
    </location>
</feature>